<dbReference type="EMBL" id="BAABDI010000017">
    <property type="protein sequence ID" value="GAA3979414.1"/>
    <property type="molecule type" value="Genomic_DNA"/>
</dbReference>
<evidence type="ECO:0000313" key="1">
    <source>
        <dbReference type="EMBL" id="GAA3979414.1"/>
    </source>
</evidence>
<reference evidence="2" key="1">
    <citation type="journal article" date="2019" name="Int. J. Syst. Evol. Microbiol.">
        <title>The Global Catalogue of Microorganisms (GCM) 10K type strain sequencing project: providing services to taxonomists for standard genome sequencing and annotation.</title>
        <authorList>
            <consortium name="The Broad Institute Genomics Platform"/>
            <consortium name="The Broad Institute Genome Sequencing Center for Infectious Disease"/>
            <person name="Wu L."/>
            <person name="Ma J."/>
        </authorList>
    </citation>
    <scope>NUCLEOTIDE SEQUENCE [LARGE SCALE GENOMIC DNA]</scope>
    <source>
        <strain evidence="2">JCM 17217</strain>
    </source>
</reference>
<keyword evidence="2" id="KW-1185">Reference proteome</keyword>
<protein>
    <submittedName>
        <fullName evidence="1">Uncharacterized protein</fullName>
    </submittedName>
</protein>
<proteinExistence type="predicted"/>
<name>A0ABP7QAR5_9BACT</name>
<gene>
    <name evidence="1" type="ORF">GCM10022407_25760</name>
</gene>
<organism evidence="1 2">
    <name type="scientific">Hymenobacter antarcticus</name>
    <dbReference type="NCBI Taxonomy" id="486270"/>
    <lineage>
        <taxon>Bacteria</taxon>
        <taxon>Pseudomonadati</taxon>
        <taxon>Bacteroidota</taxon>
        <taxon>Cytophagia</taxon>
        <taxon>Cytophagales</taxon>
        <taxon>Hymenobacteraceae</taxon>
        <taxon>Hymenobacter</taxon>
    </lineage>
</organism>
<comment type="caution">
    <text evidence="1">The sequence shown here is derived from an EMBL/GenBank/DDBJ whole genome shotgun (WGS) entry which is preliminary data.</text>
</comment>
<dbReference type="Proteomes" id="UP001501556">
    <property type="component" value="Unassembled WGS sequence"/>
</dbReference>
<accession>A0ABP7QAR5</accession>
<sequence length="111" mass="11338">MLIVTAALMPTSMLLMRVAAAWPLPGLGLLALPQAATPLLAAYALHTALAVVAALPDGTRHAAYATVEEITRSEESNIPTRGLLLDFAAPVTLPPGTTIWLAGASAAAEIA</sequence>
<evidence type="ECO:0000313" key="2">
    <source>
        <dbReference type="Proteomes" id="UP001501556"/>
    </source>
</evidence>